<comment type="similarity">
    <text evidence="2">Belongs to the glycosyl hydrolase 45 (cellulase K) family.</text>
</comment>
<dbReference type="PANTHER" id="PTHR39730:SF1">
    <property type="entry name" value="ENDOGLUCANASE 1"/>
    <property type="match status" value="1"/>
</dbReference>
<comment type="caution">
    <text evidence="11">The sequence shown here is derived from an EMBL/GenBank/DDBJ whole genome shotgun (WGS) entry which is preliminary data.</text>
</comment>
<dbReference type="InterPro" id="IPR052288">
    <property type="entry name" value="GH45_Enzymes"/>
</dbReference>
<organism evidence="11 12">
    <name type="scientific">Pseudallescheria apiosperma</name>
    <name type="common">Scedosporium apiospermum</name>
    <dbReference type="NCBI Taxonomy" id="563466"/>
    <lineage>
        <taxon>Eukaryota</taxon>
        <taxon>Fungi</taxon>
        <taxon>Dikarya</taxon>
        <taxon>Ascomycota</taxon>
        <taxon>Pezizomycotina</taxon>
        <taxon>Sordariomycetes</taxon>
        <taxon>Hypocreomycetidae</taxon>
        <taxon>Microascales</taxon>
        <taxon>Microascaceae</taxon>
        <taxon>Scedosporium</taxon>
    </lineage>
</organism>
<evidence type="ECO:0000259" key="10">
    <source>
        <dbReference type="Pfam" id="PF02015"/>
    </source>
</evidence>
<dbReference type="EMBL" id="JOWA01000090">
    <property type="protein sequence ID" value="KEZ43949.1"/>
    <property type="molecule type" value="Genomic_DNA"/>
</dbReference>
<dbReference type="SUPFAM" id="SSF50685">
    <property type="entry name" value="Barwin-like endoglucanases"/>
    <property type="match status" value="1"/>
</dbReference>
<feature type="chain" id="PRO_5001775380" description="cellulase" evidence="9">
    <location>
        <begin position="20"/>
        <end position="151"/>
    </location>
</feature>
<dbReference type="GO" id="GO:0030245">
    <property type="term" value="P:cellulose catabolic process"/>
    <property type="evidence" value="ECO:0007669"/>
    <property type="project" value="UniProtKB-KW"/>
</dbReference>
<sequence length="151" mass="15803">MFLIIVLAFLFSLVVPAPAQQTLRGVAKSCDNRGNALDQLASLTTATGCDGGDAYMCRDFQPIPVDSNLSYGFAIQFGGDYNGNNANCCKCYEAEWTSGAARGKKIIVQIVSPGKAAGNVGGNDLIIYTPGGGAGPFNSGCERQFGAGYNW</sequence>
<dbReference type="HOGENOM" id="CLU_1732529_0_0_1"/>
<keyword evidence="4" id="KW-0378">Hydrolase</keyword>
<evidence type="ECO:0000256" key="1">
    <source>
        <dbReference type="ARBA" id="ARBA00000966"/>
    </source>
</evidence>
<keyword evidence="5" id="KW-0136">Cellulose degradation</keyword>
<evidence type="ECO:0000256" key="2">
    <source>
        <dbReference type="ARBA" id="ARBA00007793"/>
    </source>
</evidence>
<dbReference type="InterPro" id="IPR036908">
    <property type="entry name" value="RlpA-like_sf"/>
</dbReference>
<dbReference type="InterPro" id="IPR000334">
    <property type="entry name" value="Glyco_hydro_45"/>
</dbReference>
<keyword evidence="12" id="KW-1185">Reference proteome</keyword>
<keyword evidence="7" id="KW-0326">Glycosidase</keyword>
<evidence type="ECO:0000256" key="3">
    <source>
        <dbReference type="ARBA" id="ARBA00012601"/>
    </source>
</evidence>
<evidence type="ECO:0000313" key="12">
    <source>
        <dbReference type="Proteomes" id="UP000028545"/>
    </source>
</evidence>
<evidence type="ECO:0000313" key="11">
    <source>
        <dbReference type="EMBL" id="KEZ43949.1"/>
    </source>
</evidence>
<dbReference type="GeneID" id="27723219"/>
<evidence type="ECO:0000256" key="8">
    <source>
        <dbReference type="ARBA" id="ARBA00023326"/>
    </source>
</evidence>
<dbReference type="Proteomes" id="UP000028545">
    <property type="component" value="Unassembled WGS sequence"/>
</dbReference>
<dbReference type="Pfam" id="PF02015">
    <property type="entry name" value="Glyco_hydro_45"/>
    <property type="match status" value="1"/>
</dbReference>
<evidence type="ECO:0000256" key="7">
    <source>
        <dbReference type="ARBA" id="ARBA00023295"/>
    </source>
</evidence>
<comment type="catalytic activity">
    <reaction evidence="1">
        <text>Endohydrolysis of (1-&gt;4)-beta-D-glucosidic linkages in cellulose, lichenin and cereal beta-D-glucans.</text>
        <dbReference type="EC" id="3.2.1.4"/>
    </reaction>
</comment>
<keyword evidence="8" id="KW-0624">Polysaccharide degradation</keyword>
<evidence type="ECO:0000256" key="6">
    <source>
        <dbReference type="ARBA" id="ARBA00023277"/>
    </source>
</evidence>
<protein>
    <recommendedName>
        <fullName evidence="3">cellulase</fullName>
        <ecNumber evidence="3">3.2.1.4</ecNumber>
    </recommendedName>
</protein>
<feature type="signal peptide" evidence="9">
    <location>
        <begin position="1"/>
        <end position="19"/>
    </location>
</feature>
<accession>A0A084G9D7</accession>
<keyword evidence="6" id="KW-0119">Carbohydrate metabolism</keyword>
<feature type="domain" description="Glycosyl hydrolases family 45 active site" evidence="10">
    <location>
        <begin position="26"/>
        <end position="147"/>
    </location>
</feature>
<reference evidence="11 12" key="1">
    <citation type="journal article" date="2014" name="Genome Announc.">
        <title>Draft genome sequence of the pathogenic fungus Scedosporium apiospermum.</title>
        <authorList>
            <person name="Vandeputte P."/>
            <person name="Ghamrawi S."/>
            <person name="Rechenmann M."/>
            <person name="Iltis A."/>
            <person name="Giraud S."/>
            <person name="Fleury M."/>
            <person name="Thornton C."/>
            <person name="Delhaes L."/>
            <person name="Meyer W."/>
            <person name="Papon N."/>
            <person name="Bouchara J.P."/>
        </authorList>
    </citation>
    <scope>NUCLEOTIDE SEQUENCE [LARGE SCALE GENOMIC DNA]</scope>
    <source>
        <strain evidence="11 12">IHEM 14462</strain>
    </source>
</reference>
<evidence type="ECO:0000256" key="5">
    <source>
        <dbReference type="ARBA" id="ARBA00023001"/>
    </source>
</evidence>
<dbReference type="Gene3D" id="2.40.40.10">
    <property type="entry name" value="RlpA-like domain"/>
    <property type="match status" value="1"/>
</dbReference>
<dbReference type="AlphaFoldDB" id="A0A084G9D7"/>
<dbReference type="KEGG" id="sapo:SAPIO_CDS4147"/>
<dbReference type="VEuPathDB" id="FungiDB:SAPIO_CDS4147"/>
<proteinExistence type="inferred from homology"/>
<dbReference type="OrthoDB" id="10035502at2759"/>
<evidence type="ECO:0000256" key="4">
    <source>
        <dbReference type="ARBA" id="ARBA00022801"/>
    </source>
</evidence>
<keyword evidence="9" id="KW-0732">Signal</keyword>
<dbReference type="PANTHER" id="PTHR39730">
    <property type="entry name" value="ENDOGLUCANASE 1"/>
    <property type="match status" value="1"/>
</dbReference>
<gene>
    <name evidence="11" type="ORF">SAPIO_CDS4147</name>
</gene>
<dbReference type="EC" id="3.2.1.4" evidence="3"/>
<name>A0A084G9D7_PSEDA</name>
<evidence type="ECO:0000256" key="9">
    <source>
        <dbReference type="SAM" id="SignalP"/>
    </source>
</evidence>
<dbReference type="GO" id="GO:0008810">
    <property type="term" value="F:cellulase activity"/>
    <property type="evidence" value="ECO:0007669"/>
    <property type="project" value="UniProtKB-EC"/>
</dbReference>
<dbReference type="RefSeq" id="XP_016643748.1">
    <property type="nucleotide sequence ID" value="XM_016786772.1"/>
</dbReference>